<dbReference type="InterPro" id="IPR018378">
    <property type="entry name" value="C-type_lectin_CS"/>
</dbReference>
<accession>A0A368FGP2</accession>
<evidence type="ECO:0000256" key="1">
    <source>
        <dbReference type="ARBA" id="ARBA00022734"/>
    </source>
</evidence>
<gene>
    <name evidence="4" type="ORF">ANCCAN_22836</name>
</gene>
<evidence type="ECO:0000259" key="3">
    <source>
        <dbReference type="PROSITE" id="PS50041"/>
    </source>
</evidence>
<dbReference type="PROSITE" id="PS50041">
    <property type="entry name" value="C_TYPE_LECTIN_2"/>
    <property type="match status" value="1"/>
</dbReference>
<dbReference type="Gene3D" id="3.10.100.10">
    <property type="entry name" value="Mannose-Binding Protein A, subunit A"/>
    <property type="match status" value="1"/>
</dbReference>
<comment type="caution">
    <text evidence="4">The sequence shown here is derived from an EMBL/GenBank/DDBJ whole genome shotgun (WGS) entry which is preliminary data.</text>
</comment>
<dbReference type="InterPro" id="IPR051663">
    <property type="entry name" value="CLec_Tetranectin-domain"/>
</dbReference>
<dbReference type="SMART" id="SM00034">
    <property type="entry name" value="CLECT"/>
    <property type="match status" value="1"/>
</dbReference>
<dbReference type="InterPro" id="IPR001304">
    <property type="entry name" value="C-type_lectin-like"/>
</dbReference>
<evidence type="ECO:0000313" key="4">
    <source>
        <dbReference type="EMBL" id="RCN31374.1"/>
    </source>
</evidence>
<dbReference type="PANTHER" id="PTHR22799">
    <property type="entry name" value="TETRANECTIN-RELATED"/>
    <property type="match status" value="1"/>
</dbReference>
<dbReference type="Pfam" id="PF00059">
    <property type="entry name" value="Lectin_C"/>
    <property type="match status" value="1"/>
</dbReference>
<dbReference type="PANTHER" id="PTHR22799:SF6">
    <property type="entry name" value="C-TYPE LECTIN DOMAIN FAMILY 4 MEMBER M-LIKE"/>
    <property type="match status" value="1"/>
</dbReference>
<feature type="domain" description="C-type lectin" evidence="3">
    <location>
        <begin position="1"/>
        <end position="108"/>
    </location>
</feature>
<dbReference type="PROSITE" id="PS00615">
    <property type="entry name" value="C_TYPE_LECTIN_1"/>
    <property type="match status" value="1"/>
</dbReference>
<dbReference type="InterPro" id="IPR016186">
    <property type="entry name" value="C-type_lectin-like/link_sf"/>
</dbReference>
<dbReference type="Proteomes" id="UP000252519">
    <property type="component" value="Unassembled WGS sequence"/>
</dbReference>
<proteinExistence type="predicted"/>
<dbReference type="AlphaFoldDB" id="A0A368FGP2"/>
<evidence type="ECO:0000313" key="5">
    <source>
        <dbReference type="Proteomes" id="UP000252519"/>
    </source>
</evidence>
<organism evidence="4 5">
    <name type="scientific">Ancylostoma caninum</name>
    <name type="common">Dog hookworm</name>
    <dbReference type="NCBI Taxonomy" id="29170"/>
    <lineage>
        <taxon>Eukaryota</taxon>
        <taxon>Metazoa</taxon>
        <taxon>Ecdysozoa</taxon>
        <taxon>Nematoda</taxon>
        <taxon>Chromadorea</taxon>
        <taxon>Rhabditida</taxon>
        <taxon>Rhabditina</taxon>
        <taxon>Rhabditomorpha</taxon>
        <taxon>Strongyloidea</taxon>
        <taxon>Ancylostomatidae</taxon>
        <taxon>Ancylostomatinae</taxon>
        <taxon>Ancylostoma</taxon>
    </lineage>
</organism>
<keyword evidence="2" id="KW-1015">Disulfide bond</keyword>
<dbReference type="SUPFAM" id="SSF56436">
    <property type="entry name" value="C-type lectin-like"/>
    <property type="match status" value="1"/>
</dbReference>
<keyword evidence="5" id="KW-1185">Reference proteome</keyword>
<protein>
    <submittedName>
        <fullName evidence="4">Lectin C-type domain protein</fullName>
    </submittedName>
</protein>
<dbReference type="InterPro" id="IPR016187">
    <property type="entry name" value="CTDL_fold"/>
</dbReference>
<reference evidence="4 5" key="1">
    <citation type="submission" date="2014-10" db="EMBL/GenBank/DDBJ databases">
        <title>Draft genome of the hookworm Ancylostoma caninum.</title>
        <authorList>
            <person name="Mitreva M."/>
        </authorList>
    </citation>
    <scope>NUCLEOTIDE SEQUENCE [LARGE SCALE GENOMIC DNA]</scope>
    <source>
        <strain evidence="4 5">Baltimore</strain>
    </source>
</reference>
<keyword evidence="1" id="KW-0430">Lectin</keyword>
<name>A0A368FGP2_ANCCA</name>
<dbReference type="STRING" id="29170.A0A368FGP2"/>
<dbReference type="EMBL" id="JOJR01001315">
    <property type="protein sequence ID" value="RCN31374.1"/>
    <property type="molecule type" value="Genomic_DNA"/>
</dbReference>
<dbReference type="GO" id="GO:0030246">
    <property type="term" value="F:carbohydrate binding"/>
    <property type="evidence" value="ECO:0007669"/>
    <property type="project" value="UniProtKB-KW"/>
</dbReference>
<dbReference type="OrthoDB" id="8950604at2759"/>
<evidence type="ECO:0000256" key="2">
    <source>
        <dbReference type="ARBA" id="ARBA00023157"/>
    </source>
</evidence>
<sequence length="117" mass="13928">MCKKMGGYLATPNDEEENSFLGALLRNTGTDRWYYWEGWTWFGMYSKQPWGPWFLVDGKKLTFSNWGQGEPNNGLYDEKCVTYITNGYNQDDQWNDYRCSRQCFWVCERDTCHDVPD</sequence>